<dbReference type="InterPro" id="IPR003615">
    <property type="entry name" value="HNH_nuc"/>
</dbReference>
<feature type="region of interest" description="Disordered" evidence="1">
    <location>
        <begin position="293"/>
        <end position="340"/>
    </location>
</feature>
<evidence type="ECO:0000256" key="1">
    <source>
        <dbReference type="SAM" id="MobiDB-lite"/>
    </source>
</evidence>
<evidence type="ECO:0000313" key="3">
    <source>
        <dbReference type="EMBL" id="KAJ3516869.1"/>
    </source>
</evidence>
<feature type="domain" description="HNH nuclease" evidence="2">
    <location>
        <begin position="166"/>
        <end position="238"/>
    </location>
</feature>
<dbReference type="Pfam" id="PF13391">
    <property type="entry name" value="HNH_2"/>
    <property type="match status" value="1"/>
</dbReference>
<gene>
    <name evidence="3" type="ORF">NLJ89_g852</name>
</gene>
<dbReference type="EMBL" id="JANKHO010000039">
    <property type="protein sequence ID" value="KAJ3516869.1"/>
    <property type="molecule type" value="Genomic_DNA"/>
</dbReference>
<proteinExistence type="predicted"/>
<accession>A0A9W8N135</accession>
<dbReference type="Proteomes" id="UP001148786">
    <property type="component" value="Unassembled WGS sequence"/>
</dbReference>
<organism evidence="3 4">
    <name type="scientific">Agrocybe chaxingu</name>
    <dbReference type="NCBI Taxonomy" id="84603"/>
    <lineage>
        <taxon>Eukaryota</taxon>
        <taxon>Fungi</taxon>
        <taxon>Dikarya</taxon>
        <taxon>Basidiomycota</taxon>
        <taxon>Agaricomycotina</taxon>
        <taxon>Agaricomycetes</taxon>
        <taxon>Agaricomycetidae</taxon>
        <taxon>Agaricales</taxon>
        <taxon>Agaricineae</taxon>
        <taxon>Strophariaceae</taxon>
        <taxon>Agrocybe</taxon>
    </lineage>
</organism>
<evidence type="ECO:0000313" key="4">
    <source>
        <dbReference type="Proteomes" id="UP001148786"/>
    </source>
</evidence>
<dbReference type="AlphaFoldDB" id="A0A9W8N135"/>
<comment type="caution">
    <text evidence="3">The sequence shown here is derived from an EMBL/GenBank/DDBJ whole genome shotgun (WGS) entry which is preliminary data.</text>
</comment>
<keyword evidence="4" id="KW-1185">Reference proteome</keyword>
<evidence type="ECO:0000259" key="2">
    <source>
        <dbReference type="Pfam" id="PF13391"/>
    </source>
</evidence>
<reference evidence="3" key="1">
    <citation type="submission" date="2022-07" db="EMBL/GenBank/DDBJ databases">
        <title>Genome Sequence of Agrocybe chaxingu.</title>
        <authorList>
            <person name="Buettner E."/>
        </authorList>
    </citation>
    <scope>NUCLEOTIDE SEQUENCE</scope>
    <source>
        <strain evidence="3">MP-N11</strain>
    </source>
</reference>
<dbReference type="OrthoDB" id="3040950at2759"/>
<protein>
    <recommendedName>
        <fullName evidence="2">HNH nuclease domain-containing protein</fullName>
    </recommendedName>
</protein>
<name>A0A9W8N135_9AGAR</name>
<sequence>MSLTISSSRTSLEPPEEREAILATPIFFRHPIVGAPFLCLGARELRRQNVGPCIFAFLALHACQIVAGCPGFLSLSAEREPLTDEILLASISRTYYFHATNLAEANYPLYTQFDEWNPPSWEDVPAEWKEGFVHQPPFLEGVRGDKKTATILDAIKAQVKTADVVCAVTGHNKGLECSHVLPVEAQHWFMRHEGWTQLHPYNIAPLPVCLSVNRAIHDIRNLATLQYGLHTIFDSGDMTHVPTLDGHFACFFLSLNANSFSNDYHWRATRMPNRIHLYFLYCEGLFPRRVPQASKRKVGPRGTTDDAEANPSISSRSTKRSDNLPPPSKHQRVEEEMPVDPQVVQEAYKKNQMVPDWLEEALCGFHPEKAHVDELKRKYIEDHPEVRSTTGASKYWVAPEAEEISVG</sequence>